<dbReference type="Proteomes" id="UP000596742">
    <property type="component" value="Unassembled WGS sequence"/>
</dbReference>
<dbReference type="EMBL" id="UYJE01009608">
    <property type="protein sequence ID" value="VDI74761.1"/>
    <property type="molecule type" value="Genomic_DNA"/>
</dbReference>
<accession>A0A8B6H818</accession>
<dbReference type="CDD" id="cd03714">
    <property type="entry name" value="RT_DIRS1"/>
    <property type="match status" value="1"/>
</dbReference>
<dbReference type="SUPFAM" id="SSF56672">
    <property type="entry name" value="DNA/RNA polymerases"/>
    <property type="match status" value="1"/>
</dbReference>
<evidence type="ECO:0000259" key="1">
    <source>
        <dbReference type="PROSITE" id="PS50878"/>
    </source>
</evidence>
<sequence length="607" mass="69209">MEEVDEGDLKLKRGKICIEKRSSGVYLSINEWTSAFMNFMSVYIEKYSTRAQELFKYMRDIRLAATRSENWATYDEQFRLKIEKNPNLSWGNIHGEYWLLHITSPTVHTMVSVQSQGYRTNTQNRGNYNSNAATLSNNRTHQQSQVTSGSVNMSRLNTYVKYAVANTERPNVITGPKEEITKSINFYSLGNTPIKVSVLENYLEFYPLNNVAHEIISGFKYGFSLKYFGSREPRESSNLKSALQLPKIFKEKLMKEVKLGRIAGPFRYPPFPTLQVSPMGLVPKKDGDFRLIQHLSYPENNSINDFIDKDHCSVQYSSVDEAACLINRHKTFARLSQCDVKAAFRLLPIAPHDFDLLGIKFQGEYYLNKMLPMGASISCALWEKFAKALHWIIQLKSGNDDILHYLDDFLFVESSQTSKVGNTLKLFQEVCNKIGIPLASDKTTLPTTLLMFLGIEFDTQNLIMRLPNEKLVKLSQKIRDTLDSSKITLKDMQSLLGLLNFACKVVAPGRTFCRRLINSTIGVRKSYYKIRVNKQMKADLEVWLDFLKQYNGVTVITDNVWVSNEKLELFTDSAGGSKGGYGIYFAGQWAQGTYGQNIGLRLESPEI</sequence>
<dbReference type="InterPro" id="IPR052055">
    <property type="entry name" value="Hepadnavirus_pol/RT"/>
</dbReference>
<reference evidence="2" key="1">
    <citation type="submission" date="2018-11" db="EMBL/GenBank/DDBJ databases">
        <authorList>
            <person name="Alioto T."/>
            <person name="Alioto T."/>
        </authorList>
    </citation>
    <scope>NUCLEOTIDE SEQUENCE</scope>
</reference>
<dbReference type="InterPro" id="IPR043128">
    <property type="entry name" value="Rev_trsase/Diguanyl_cyclase"/>
</dbReference>
<feature type="domain" description="Reverse transcriptase" evidence="1">
    <location>
        <begin position="263"/>
        <end position="457"/>
    </location>
</feature>
<dbReference type="InterPro" id="IPR043502">
    <property type="entry name" value="DNA/RNA_pol_sf"/>
</dbReference>
<gene>
    <name evidence="2" type="ORF">MGAL_10B050521</name>
</gene>
<organism evidence="2 3">
    <name type="scientific">Mytilus galloprovincialis</name>
    <name type="common">Mediterranean mussel</name>
    <dbReference type="NCBI Taxonomy" id="29158"/>
    <lineage>
        <taxon>Eukaryota</taxon>
        <taxon>Metazoa</taxon>
        <taxon>Spiralia</taxon>
        <taxon>Lophotrochozoa</taxon>
        <taxon>Mollusca</taxon>
        <taxon>Bivalvia</taxon>
        <taxon>Autobranchia</taxon>
        <taxon>Pteriomorphia</taxon>
        <taxon>Mytilida</taxon>
        <taxon>Mytiloidea</taxon>
        <taxon>Mytilidae</taxon>
        <taxon>Mytilinae</taxon>
        <taxon>Mytilus</taxon>
    </lineage>
</organism>
<dbReference type="Gene3D" id="3.10.10.10">
    <property type="entry name" value="HIV Type 1 Reverse Transcriptase, subunit A, domain 1"/>
    <property type="match status" value="1"/>
</dbReference>
<dbReference type="Gene3D" id="3.30.70.270">
    <property type="match status" value="1"/>
</dbReference>
<proteinExistence type="predicted"/>
<dbReference type="PROSITE" id="PS50878">
    <property type="entry name" value="RT_POL"/>
    <property type="match status" value="1"/>
</dbReference>
<dbReference type="AlphaFoldDB" id="A0A8B6H818"/>
<dbReference type="Pfam" id="PF00078">
    <property type="entry name" value="RVT_1"/>
    <property type="match status" value="1"/>
</dbReference>
<evidence type="ECO:0000313" key="2">
    <source>
        <dbReference type="EMBL" id="VDI74761.1"/>
    </source>
</evidence>
<dbReference type="PANTHER" id="PTHR33050">
    <property type="entry name" value="REVERSE TRANSCRIPTASE DOMAIN-CONTAINING PROTEIN"/>
    <property type="match status" value="1"/>
</dbReference>
<dbReference type="PANTHER" id="PTHR33050:SF8">
    <property type="entry name" value="REVERSE TRANSCRIPTASE DOMAIN-CONTAINING PROTEIN"/>
    <property type="match status" value="1"/>
</dbReference>
<dbReference type="OrthoDB" id="6098081at2759"/>
<name>A0A8B6H818_MYTGA</name>
<comment type="caution">
    <text evidence="2">The sequence shown here is derived from an EMBL/GenBank/DDBJ whole genome shotgun (WGS) entry which is preliminary data.</text>
</comment>
<dbReference type="InterPro" id="IPR000477">
    <property type="entry name" value="RT_dom"/>
</dbReference>
<keyword evidence="3" id="KW-1185">Reference proteome</keyword>
<protein>
    <recommendedName>
        <fullName evidence="1">Reverse transcriptase domain-containing protein</fullName>
    </recommendedName>
</protein>
<evidence type="ECO:0000313" key="3">
    <source>
        <dbReference type="Proteomes" id="UP000596742"/>
    </source>
</evidence>